<evidence type="ECO:0000256" key="1">
    <source>
        <dbReference type="PROSITE-ProRule" id="PRU00266"/>
    </source>
</evidence>
<dbReference type="Gene3D" id="3.40.30.10">
    <property type="entry name" value="Glutaredoxin"/>
    <property type="match status" value="1"/>
</dbReference>
<evidence type="ECO:0000313" key="5">
    <source>
        <dbReference type="Proteomes" id="UP001190700"/>
    </source>
</evidence>
<proteinExistence type="predicted"/>
<dbReference type="InterPro" id="IPR004045">
    <property type="entry name" value="Glutathione_S-Trfase_N"/>
</dbReference>
<dbReference type="InterPro" id="IPR014720">
    <property type="entry name" value="dsRBD_dom"/>
</dbReference>
<feature type="compositionally biased region" description="Polar residues" evidence="2">
    <location>
        <begin position="273"/>
        <end position="287"/>
    </location>
</feature>
<evidence type="ECO:0000256" key="2">
    <source>
        <dbReference type="SAM" id="MobiDB-lite"/>
    </source>
</evidence>
<dbReference type="EMBL" id="LGRX02017242">
    <property type="protein sequence ID" value="KAK3261002.1"/>
    <property type="molecule type" value="Genomic_DNA"/>
</dbReference>
<feature type="domain" description="DRBM" evidence="3">
    <location>
        <begin position="133"/>
        <end position="196"/>
    </location>
</feature>
<dbReference type="SMART" id="SM00358">
    <property type="entry name" value="DSRM"/>
    <property type="match status" value="1"/>
</dbReference>
<dbReference type="AlphaFoldDB" id="A0AAE0KUA4"/>
<dbReference type="CDD" id="cd00570">
    <property type="entry name" value="GST_N_family"/>
    <property type="match status" value="1"/>
</dbReference>
<dbReference type="GO" id="GO:0003723">
    <property type="term" value="F:RNA binding"/>
    <property type="evidence" value="ECO:0007669"/>
    <property type="project" value="UniProtKB-UniRule"/>
</dbReference>
<keyword evidence="1" id="KW-0694">RNA-binding</keyword>
<evidence type="ECO:0000313" key="4">
    <source>
        <dbReference type="EMBL" id="KAK3261002.1"/>
    </source>
</evidence>
<organism evidence="4 5">
    <name type="scientific">Cymbomonas tetramitiformis</name>
    <dbReference type="NCBI Taxonomy" id="36881"/>
    <lineage>
        <taxon>Eukaryota</taxon>
        <taxon>Viridiplantae</taxon>
        <taxon>Chlorophyta</taxon>
        <taxon>Pyramimonadophyceae</taxon>
        <taxon>Pyramimonadales</taxon>
        <taxon>Pyramimonadaceae</taxon>
        <taxon>Cymbomonas</taxon>
    </lineage>
</organism>
<protein>
    <recommendedName>
        <fullName evidence="3">DRBM domain-containing protein</fullName>
    </recommendedName>
</protein>
<feature type="compositionally biased region" description="Basic and acidic residues" evidence="2">
    <location>
        <begin position="20"/>
        <end position="38"/>
    </location>
</feature>
<feature type="region of interest" description="Disordered" evidence="2">
    <location>
        <begin position="207"/>
        <end position="293"/>
    </location>
</feature>
<sequence length="533" mass="56968">MGGKEFCKYCDGVGGVPQQKKKEEPVDSGKGGKGDAGKGAKGGKGTKGGKGAKGGKGGKGAFGGGGSMTARAPEVQAGSSPSSMSRILAAAANTGMKSPPSAGQVRVDVPSYVSKAEFPKTYSILARMGNNKTPLMLINEYSSRKSQKVVFEESKEEDIYKANANINGVPGSGSSATSKQEAKQLAACACLETLLGQFPESDFSAAVTPRGKGAKGGRQGHLGRLWQPRQLCGKGNGNMSGQKRAFRDESAGHSEGSRGQMRQRTDWDGGYASMQSGQNDVASGGNAQMNQFGNRQQQGFGLGQQQLMIQQGSPQVQQQQSPMQQAQAFGQYGQQAQLVTQQMMQPMMQQQQQQLVQLEDAGNSSNQQLVAVQVVPDMSGQFVVHQPVFQQGGMAMDPYGSQMQYSQGGMGGMQNGMQTRSTTAEWSEFESKLPGKAPQTVWDTALNLPGPHPETRENCPVLYRDRNGWCLYSERVWLGLLYKGIPFDEVLVDNQGSKPRFWYDIGGGTTPAVVWPDGTFQVLARALESCLNP</sequence>
<dbReference type="Proteomes" id="UP001190700">
    <property type="component" value="Unassembled WGS sequence"/>
</dbReference>
<feature type="compositionally biased region" description="Gly residues" evidence="2">
    <location>
        <begin position="39"/>
        <end position="67"/>
    </location>
</feature>
<gene>
    <name evidence="4" type="ORF">CYMTET_30072</name>
</gene>
<accession>A0AAE0KUA4</accession>
<name>A0AAE0KUA4_9CHLO</name>
<dbReference type="PROSITE" id="PS50137">
    <property type="entry name" value="DS_RBD"/>
    <property type="match status" value="1"/>
</dbReference>
<keyword evidence="5" id="KW-1185">Reference proteome</keyword>
<dbReference type="SUPFAM" id="SSF54768">
    <property type="entry name" value="dsRNA-binding domain-like"/>
    <property type="match status" value="1"/>
</dbReference>
<comment type="caution">
    <text evidence="4">The sequence shown here is derived from an EMBL/GenBank/DDBJ whole genome shotgun (WGS) entry which is preliminary data.</text>
</comment>
<dbReference type="Gene3D" id="3.30.160.20">
    <property type="match status" value="1"/>
</dbReference>
<dbReference type="InterPro" id="IPR036249">
    <property type="entry name" value="Thioredoxin-like_sf"/>
</dbReference>
<dbReference type="SUPFAM" id="SSF52833">
    <property type="entry name" value="Thioredoxin-like"/>
    <property type="match status" value="1"/>
</dbReference>
<dbReference type="Pfam" id="PF13409">
    <property type="entry name" value="GST_N_2"/>
    <property type="match status" value="1"/>
</dbReference>
<evidence type="ECO:0000259" key="3">
    <source>
        <dbReference type="PROSITE" id="PS50137"/>
    </source>
</evidence>
<reference evidence="4 5" key="1">
    <citation type="journal article" date="2015" name="Genome Biol. Evol.">
        <title>Comparative Genomics of a Bacterivorous Green Alga Reveals Evolutionary Causalities and Consequences of Phago-Mixotrophic Mode of Nutrition.</title>
        <authorList>
            <person name="Burns J.A."/>
            <person name="Paasch A."/>
            <person name="Narechania A."/>
            <person name="Kim E."/>
        </authorList>
    </citation>
    <scope>NUCLEOTIDE SEQUENCE [LARGE SCALE GENOMIC DNA]</scope>
    <source>
        <strain evidence="4 5">PLY_AMNH</strain>
    </source>
</reference>
<feature type="region of interest" description="Disordered" evidence="2">
    <location>
        <begin position="11"/>
        <end position="83"/>
    </location>
</feature>
<feature type="compositionally biased region" description="Basic and acidic residues" evidence="2">
    <location>
        <begin position="245"/>
        <end position="256"/>
    </location>
</feature>